<evidence type="ECO:0000256" key="7">
    <source>
        <dbReference type="SAM" id="Phobius"/>
    </source>
</evidence>
<organism evidence="8">
    <name type="scientific">marine sediment metagenome</name>
    <dbReference type="NCBI Taxonomy" id="412755"/>
    <lineage>
        <taxon>unclassified sequences</taxon>
        <taxon>metagenomes</taxon>
        <taxon>ecological metagenomes</taxon>
    </lineage>
</organism>
<keyword evidence="4 7" id="KW-0812">Transmembrane</keyword>
<dbReference type="InterPro" id="IPR028362">
    <property type="entry name" value="AlgI"/>
</dbReference>
<dbReference type="AlphaFoldDB" id="A0A0F9A523"/>
<keyword evidence="5 7" id="KW-1133">Transmembrane helix</keyword>
<evidence type="ECO:0000256" key="1">
    <source>
        <dbReference type="ARBA" id="ARBA00004651"/>
    </source>
</evidence>
<evidence type="ECO:0008006" key="9">
    <source>
        <dbReference type="Google" id="ProtNLM"/>
    </source>
</evidence>
<feature type="transmembrane region" description="Helical" evidence="7">
    <location>
        <begin position="127"/>
        <end position="149"/>
    </location>
</feature>
<name>A0A0F9A523_9ZZZZ</name>
<dbReference type="GO" id="GO:0042121">
    <property type="term" value="P:alginic acid biosynthetic process"/>
    <property type="evidence" value="ECO:0007669"/>
    <property type="project" value="InterPro"/>
</dbReference>
<dbReference type="PIRSF" id="PIRSF500217">
    <property type="entry name" value="AlgI"/>
    <property type="match status" value="1"/>
</dbReference>
<dbReference type="GO" id="GO:0005886">
    <property type="term" value="C:plasma membrane"/>
    <property type="evidence" value="ECO:0007669"/>
    <property type="project" value="UniProtKB-SubCell"/>
</dbReference>
<evidence type="ECO:0000256" key="2">
    <source>
        <dbReference type="ARBA" id="ARBA00010323"/>
    </source>
</evidence>
<comment type="subcellular location">
    <subcellularLocation>
        <location evidence="1">Cell membrane</location>
        <topology evidence="1">Multi-pass membrane protein</topology>
    </subcellularLocation>
</comment>
<dbReference type="GO" id="GO:0016746">
    <property type="term" value="F:acyltransferase activity"/>
    <property type="evidence" value="ECO:0007669"/>
    <property type="project" value="InterPro"/>
</dbReference>
<sequence>ILILFGLFLKVVIADNVAFRVNTLFSNWQSNGIPENWAAAMLFGVQIYGDFAGYSLIAIGIAKIMGYYIPRNFNAPYTAAGFSDFWRRWHISLSLWLRDYLYISLGGNRKGTRRTYSNIMITMLLGGLWHGASFMFIFWGVLHGMYLCVERLLREYFREISIVNRCMQRLMLGFVIVFTYLMVSITWIPFRAVTVEQGISMMKGLFYGNSHFDKRLIIDFLVIGGLFLSHCVSRKYDFLKCVEQNSTVRFITITFILLSFYYYSGERTDFIYFQF</sequence>
<protein>
    <recommendedName>
        <fullName evidence="9">MBOAT family protein</fullName>
    </recommendedName>
</protein>
<proteinExistence type="inferred from homology"/>
<dbReference type="PANTHER" id="PTHR13285">
    <property type="entry name" value="ACYLTRANSFERASE"/>
    <property type="match status" value="1"/>
</dbReference>
<comment type="caution">
    <text evidence="8">The sequence shown here is derived from an EMBL/GenBank/DDBJ whole genome shotgun (WGS) entry which is preliminary data.</text>
</comment>
<evidence type="ECO:0000313" key="8">
    <source>
        <dbReference type="EMBL" id="KKK73684.1"/>
    </source>
</evidence>
<dbReference type="PANTHER" id="PTHR13285:SF18">
    <property type="entry name" value="PROTEIN-CYSTEINE N-PALMITOYLTRANSFERASE RASP"/>
    <property type="match status" value="1"/>
</dbReference>
<dbReference type="InterPro" id="IPR004299">
    <property type="entry name" value="MBOAT_fam"/>
</dbReference>
<keyword evidence="6 7" id="KW-0472">Membrane</keyword>
<evidence type="ECO:0000256" key="5">
    <source>
        <dbReference type="ARBA" id="ARBA00022989"/>
    </source>
</evidence>
<feature type="non-terminal residue" evidence="8">
    <location>
        <position position="1"/>
    </location>
</feature>
<dbReference type="EMBL" id="LAZR01056675">
    <property type="protein sequence ID" value="KKK73684.1"/>
    <property type="molecule type" value="Genomic_DNA"/>
</dbReference>
<gene>
    <name evidence="8" type="ORF">LCGC14_2891380</name>
</gene>
<keyword evidence="3" id="KW-1003">Cell membrane</keyword>
<dbReference type="Pfam" id="PF03062">
    <property type="entry name" value="MBOAT"/>
    <property type="match status" value="1"/>
</dbReference>
<evidence type="ECO:0000256" key="4">
    <source>
        <dbReference type="ARBA" id="ARBA00022692"/>
    </source>
</evidence>
<accession>A0A0F9A523</accession>
<reference evidence="8" key="1">
    <citation type="journal article" date="2015" name="Nature">
        <title>Complex archaea that bridge the gap between prokaryotes and eukaryotes.</title>
        <authorList>
            <person name="Spang A."/>
            <person name="Saw J.H."/>
            <person name="Jorgensen S.L."/>
            <person name="Zaremba-Niedzwiedzka K."/>
            <person name="Martijn J."/>
            <person name="Lind A.E."/>
            <person name="van Eijk R."/>
            <person name="Schleper C."/>
            <person name="Guy L."/>
            <person name="Ettema T.J."/>
        </authorList>
    </citation>
    <scope>NUCLEOTIDE SEQUENCE</scope>
</reference>
<dbReference type="InterPro" id="IPR051085">
    <property type="entry name" value="MB_O-acyltransferase"/>
</dbReference>
<feature type="transmembrane region" description="Helical" evidence="7">
    <location>
        <begin position="216"/>
        <end position="234"/>
    </location>
</feature>
<comment type="similarity">
    <text evidence="2">Belongs to the membrane-bound acyltransferase family.</text>
</comment>
<dbReference type="PIRSF" id="PIRSF016636">
    <property type="entry name" value="AlgI_DltB"/>
    <property type="match status" value="1"/>
</dbReference>
<dbReference type="InterPro" id="IPR024194">
    <property type="entry name" value="Ac/AlaTfrase_AlgI/DltB"/>
</dbReference>
<evidence type="ECO:0000256" key="6">
    <source>
        <dbReference type="ARBA" id="ARBA00023136"/>
    </source>
</evidence>
<feature type="transmembrane region" description="Helical" evidence="7">
    <location>
        <begin position="170"/>
        <end position="190"/>
    </location>
</feature>
<evidence type="ECO:0000256" key="3">
    <source>
        <dbReference type="ARBA" id="ARBA00022475"/>
    </source>
</evidence>
<feature type="transmembrane region" description="Helical" evidence="7">
    <location>
        <begin position="246"/>
        <end position="263"/>
    </location>
</feature>